<keyword evidence="5" id="KW-0067">ATP-binding</keyword>
<dbReference type="GO" id="GO:0016887">
    <property type="term" value="F:ATP hydrolysis activity"/>
    <property type="evidence" value="ECO:0007669"/>
    <property type="project" value="InterPro"/>
</dbReference>
<dbReference type="Pfam" id="PF00004">
    <property type="entry name" value="AAA"/>
    <property type="match status" value="1"/>
</dbReference>
<evidence type="ECO:0000256" key="4">
    <source>
        <dbReference type="ARBA" id="ARBA00022741"/>
    </source>
</evidence>
<protein>
    <recommendedName>
        <fullName evidence="9">AAA+ ATPase domain-containing protein</fullName>
    </recommendedName>
</protein>
<dbReference type="GO" id="GO:0016853">
    <property type="term" value="F:isomerase activity"/>
    <property type="evidence" value="ECO:0007669"/>
    <property type="project" value="UniProtKB-KW"/>
</dbReference>
<dbReference type="EMBL" id="JBEDUW010000003">
    <property type="protein sequence ID" value="KAK9936783.1"/>
    <property type="molecule type" value="Genomic_DNA"/>
</dbReference>
<dbReference type="GO" id="GO:0005874">
    <property type="term" value="C:microtubule"/>
    <property type="evidence" value="ECO:0007669"/>
    <property type="project" value="UniProtKB-KW"/>
</dbReference>
<proteinExistence type="predicted"/>
<dbReference type="FunFam" id="1.10.8.60:FF:000056">
    <property type="entry name" value="Katanin p60 ATPase-containing subunit A-like 2"/>
    <property type="match status" value="1"/>
</dbReference>
<evidence type="ECO:0000256" key="8">
    <source>
        <dbReference type="SAM" id="MobiDB-lite"/>
    </source>
</evidence>
<comment type="caution">
    <text evidence="10">The sequence shown here is derived from an EMBL/GenBank/DDBJ whole genome shotgun (WGS) entry which is preliminary data.</text>
</comment>
<dbReference type="InterPro" id="IPR050304">
    <property type="entry name" value="MT-severing_AAA_ATPase"/>
</dbReference>
<dbReference type="FunFam" id="3.40.50.300:FF:002850">
    <property type="entry name" value="Katanin p60 ATPase-containing subunit A-like 2"/>
    <property type="match status" value="1"/>
</dbReference>
<evidence type="ECO:0000259" key="9">
    <source>
        <dbReference type="SMART" id="SM00382"/>
    </source>
</evidence>
<sequence>MSDEPSVTRWSFPEFKLFYDAKFGRKKVPEEPQISEQATNGAVSNGGSSGATANGNGYVKNQSDLAIYERYRNQDSSSAAHSNGVSSDPNHVIPQKSLLPAFDSAETRSLAESLCRDIVRGDPDVKWETIKGLENAKRLLKEAVVMPIKYPKYFTGLLSPWKGILLFGPPGTGKTMLAKAVATECKTTFFNISASSVVSKWRGDSENKASRRLKTELLIQMDGLTKTNELVFVLAATNLPWELDAAMLRRLEKRILVPLPEPEARRAMFEELLPLEPGEEELPYDLLVDKTEGYSGSDIRLVCKEAAMQPLRRLMTLLEDKEEVVPEDELPKVGPIKHDDIETALKNTRPSAHLQAHRYEKFNADYGSQILQ</sequence>
<evidence type="ECO:0000256" key="7">
    <source>
        <dbReference type="ARBA" id="ARBA00023235"/>
    </source>
</evidence>
<feature type="domain" description="AAA+ ATPase" evidence="9">
    <location>
        <begin position="160"/>
        <end position="261"/>
    </location>
</feature>
<dbReference type="InterPro" id="IPR041569">
    <property type="entry name" value="AAA_lid_3"/>
</dbReference>
<dbReference type="GO" id="GO:0000922">
    <property type="term" value="C:spindle pole"/>
    <property type="evidence" value="ECO:0007669"/>
    <property type="project" value="UniProtKB-SubCell"/>
</dbReference>
<keyword evidence="7" id="KW-0413">Isomerase</keyword>
<evidence type="ECO:0000256" key="1">
    <source>
        <dbReference type="ARBA" id="ARBA00004647"/>
    </source>
</evidence>
<dbReference type="GO" id="GO:0005524">
    <property type="term" value="F:ATP binding"/>
    <property type="evidence" value="ECO:0007669"/>
    <property type="project" value="UniProtKB-KW"/>
</dbReference>
<dbReference type="SUPFAM" id="SSF52540">
    <property type="entry name" value="P-loop containing nucleoside triphosphate hydrolases"/>
    <property type="match status" value="1"/>
</dbReference>
<dbReference type="InterPro" id="IPR003593">
    <property type="entry name" value="AAA+_ATPase"/>
</dbReference>
<dbReference type="InterPro" id="IPR027417">
    <property type="entry name" value="P-loop_NTPase"/>
</dbReference>
<feature type="compositionally biased region" description="Low complexity" evidence="8">
    <location>
        <begin position="38"/>
        <end position="57"/>
    </location>
</feature>
<evidence type="ECO:0000313" key="11">
    <source>
        <dbReference type="Proteomes" id="UP001457282"/>
    </source>
</evidence>
<dbReference type="InterPro" id="IPR003959">
    <property type="entry name" value="ATPase_AAA_core"/>
</dbReference>
<dbReference type="Pfam" id="PF17862">
    <property type="entry name" value="AAA_lid_3"/>
    <property type="match status" value="1"/>
</dbReference>
<evidence type="ECO:0000256" key="5">
    <source>
        <dbReference type="ARBA" id="ARBA00022840"/>
    </source>
</evidence>
<keyword evidence="3" id="KW-0493">Microtubule</keyword>
<dbReference type="PANTHER" id="PTHR23074">
    <property type="entry name" value="AAA DOMAIN-CONTAINING"/>
    <property type="match status" value="1"/>
</dbReference>
<dbReference type="PANTHER" id="PTHR23074:SF78">
    <property type="entry name" value="KATANIN P60 ATPASE-CONTAINING SUBUNIT A-LIKE 2"/>
    <property type="match status" value="1"/>
</dbReference>
<keyword evidence="4" id="KW-0547">Nucleotide-binding</keyword>
<feature type="region of interest" description="Disordered" evidence="8">
    <location>
        <begin position="28"/>
        <end position="57"/>
    </location>
</feature>
<comment type="subcellular location">
    <subcellularLocation>
        <location evidence="1">Cytoplasm</location>
        <location evidence="1">Cytoskeleton</location>
        <location evidence="1">Spindle pole</location>
    </subcellularLocation>
</comment>
<keyword evidence="6" id="KW-0206">Cytoskeleton</keyword>
<organism evidence="10 11">
    <name type="scientific">Rubus argutus</name>
    <name type="common">Southern blackberry</name>
    <dbReference type="NCBI Taxonomy" id="59490"/>
    <lineage>
        <taxon>Eukaryota</taxon>
        <taxon>Viridiplantae</taxon>
        <taxon>Streptophyta</taxon>
        <taxon>Embryophyta</taxon>
        <taxon>Tracheophyta</taxon>
        <taxon>Spermatophyta</taxon>
        <taxon>Magnoliopsida</taxon>
        <taxon>eudicotyledons</taxon>
        <taxon>Gunneridae</taxon>
        <taxon>Pentapetalae</taxon>
        <taxon>rosids</taxon>
        <taxon>fabids</taxon>
        <taxon>Rosales</taxon>
        <taxon>Rosaceae</taxon>
        <taxon>Rosoideae</taxon>
        <taxon>Rosoideae incertae sedis</taxon>
        <taxon>Rubus</taxon>
    </lineage>
</organism>
<evidence type="ECO:0000256" key="6">
    <source>
        <dbReference type="ARBA" id="ARBA00023212"/>
    </source>
</evidence>
<evidence type="ECO:0000313" key="10">
    <source>
        <dbReference type="EMBL" id="KAK9936783.1"/>
    </source>
</evidence>
<dbReference type="Gene3D" id="1.10.8.60">
    <property type="match status" value="1"/>
</dbReference>
<reference evidence="10 11" key="1">
    <citation type="journal article" date="2023" name="G3 (Bethesda)">
        <title>A chromosome-length genome assembly and annotation of blackberry (Rubus argutus, cv. 'Hillquist').</title>
        <authorList>
            <person name="Bruna T."/>
            <person name="Aryal R."/>
            <person name="Dudchenko O."/>
            <person name="Sargent D.J."/>
            <person name="Mead D."/>
            <person name="Buti M."/>
            <person name="Cavallini A."/>
            <person name="Hytonen T."/>
            <person name="Andres J."/>
            <person name="Pham M."/>
            <person name="Weisz D."/>
            <person name="Mascagni F."/>
            <person name="Usai G."/>
            <person name="Natali L."/>
            <person name="Bassil N."/>
            <person name="Fernandez G.E."/>
            <person name="Lomsadze A."/>
            <person name="Armour M."/>
            <person name="Olukolu B."/>
            <person name="Poorten T."/>
            <person name="Britton C."/>
            <person name="Davik J."/>
            <person name="Ashrafi H."/>
            <person name="Aiden E.L."/>
            <person name="Borodovsky M."/>
            <person name="Worthington M."/>
        </authorList>
    </citation>
    <scope>NUCLEOTIDE SEQUENCE [LARGE SCALE GENOMIC DNA]</scope>
    <source>
        <strain evidence="10">PI 553951</strain>
    </source>
</reference>
<evidence type="ECO:0000256" key="2">
    <source>
        <dbReference type="ARBA" id="ARBA00022490"/>
    </source>
</evidence>
<dbReference type="Gene3D" id="3.40.50.300">
    <property type="entry name" value="P-loop containing nucleotide triphosphate hydrolases"/>
    <property type="match status" value="2"/>
</dbReference>
<dbReference type="AlphaFoldDB" id="A0AAW1XK88"/>
<dbReference type="Proteomes" id="UP001457282">
    <property type="component" value="Unassembled WGS sequence"/>
</dbReference>
<keyword evidence="2" id="KW-0963">Cytoplasm</keyword>
<evidence type="ECO:0000256" key="3">
    <source>
        <dbReference type="ARBA" id="ARBA00022701"/>
    </source>
</evidence>
<gene>
    <name evidence="10" type="ORF">M0R45_013607</name>
</gene>
<accession>A0AAW1XK88</accession>
<name>A0AAW1XK88_RUBAR</name>
<dbReference type="SMART" id="SM00382">
    <property type="entry name" value="AAA"/>
    <property type="match status" value="1"/>
</dbReference>
<keyword evidence="11" id="KW-1185">Reference proteome</keyword>